<dbReference type="Pfam" id="PF14559">
    <property type="entry name" value="TPR_19"/>
    <property type="match status" value="1"/>
</dbReference>
<keyword evidence="4" id="KW-0378">Hydrolase</keyword>
<evidence type="ECO:0000256" key="2">
    <source>
        <dbReference type="ARBA" id="ARBA00022670"/>
    </source>
</evidence>
<dbReference type="OrthoDB" id="9810445at2"/>
<gene>
    <name evidence="10" type="ORF">SAMN02745857_00312</name>
</gene>
<evidence type="ECO:0000313" key="11">
    <source>
        <dbReference type="Proteomes" id="UP000192761"/>
    </source>
</evidence>
<keyword evidence="5" id="KW-0862">Zinc</keyword>
<dbReference type="GO" id="GO:0016491">
    <property type="term" value="F:oxidoreductase activity"/>
    <property type="evidence" value="ECO:0007669"/>
    <property type="project" value="InterPro"/>
</dbReference>
<keyword evidence="6" id="KW-0482">Metalloprotease</keyword>
<dbReference type="PANTHER" id="PTHR22726:SF1">
    <property type="entry name" value="METALLOENDOPEPTIDASE OMA1, MITOCHONDRIAL"/>
    <property type="match status" value="1"/>
</dbReference>
<feature type="signal peptide" evidence="8">
    <location>
        <begin position="1"/>
        <end position="24"/>
    </location>
</feature>
<evidence type="ECO:0000256" key="6">
    <source>
        <dbReference type="ARBA" id="ARBA00023049"/>
    </source>
</evidence>
<dbReference type="InterPro" id="IPR011990">
    <property type="entry name" value="TPR-like_helical_dom_sf"/>
</dbReference>
<evidence type="ECO:0000256" key="8">
    <source>
        <dbReference type="SAM" id="SignalP"/>
    </source>
</evidence>
<feature type="domain" description="Peptidase M48" evidence="9">
    <location>
        <begin position="70"/>
        <end position="259"/>
    </location>
</feature>
<organism evidence="10 11">
    <name type="scientific">Andreprevotia lacus DSM 23236</name>
    <dbReference type="NCBI Taxonomy" id="1121001"/>
    <lineage>
        <taxon>Bacteria</taxon>
        <taxon>Pseudomonadati</taxon>
        <taxon>Pseudomonadota</taxon>
        <taxon>Betaproteobacteria</taxon>
        <taxon>Neisseriales</taxon>
        <taxon>Chitinibacteraceae</taxon>
        <taxon>Andreprevotia</taxon>
    </lineage>
</organism>
<name>A0A1W1WZG1_9NEIS</name>
<evidence type="ECO:0000313" key="10">
    <source>
        <dbReference type="EMBL" id="SMC17035.1"/>
    </source>
</evidence>
<evidence type="ECO:0000256" key="3">
    <source>
        <dbReference type="ARBA" id="ARBA00022723"/>
    </source>
</evidence>
<dbReference type="InterPro" id="IPR002328">
    <property type="entry name" value="ADH_Zn_CS"/>
</dbReference>
<proteinExistence type="predicted"/>
<dbReference type="InterPro" id="IPR001915">
    <property type="entry name" value="Peptidase_M48"/>
</dbReference>
<dbReference type="SUPFAM" id="SSF48452">
    <property type="entry name" value="TPR-like"/>
    <property type="match status" value="1"/>
</dbReference>
<keyword evidence="2 10" id="KW-0645">Protease</keyword>
<dbReference type="EMBL" id="FWXD01000001">
    <property type="protein sequence ID" value="SMC17035.1"/>
    <property type="molecule type" value="Genomic_DNA"/>
</dbReference>
<accession>A0A1W1WZG1</accession>
<evidence type="ECO:0000256" key="1">
    <source>
        <dbReference type="ARBA" id="ARBA00001947"/>
    </source>
</evidence>
<dbReference type="Gene3D" id="1.25.40.10">
    <property type="entry name" value="Tetratricopeptide repeat domain"/>
    <property type="match status" value="1"/>
</dbReference>
<dbReference type="STRING" id="1121001.SAMN02745857_00312"/>
<dbReference type="GO" id="GO:0008270">
    <property type="term" value="F:zinc ion binding"/>
    <property type="evidence" value="ECO:0007669"/>
    <property type="project" value="InterPro"/>
</dbReference>
<dbReference type="Proteomes" id="UP000192761">
    <property type="component" value="Unassembled WGS sequence"/>
</dbReference>
<reference evidence="10 11" key="1">
    <citation type="submission" date="2017-04" db="EMBL/GenBank/DDBJ databases">
        <authorList>
            <person name="Afonso C.L."/>
            <person name="Miller P.J."/>
            <person name="Scott M.A."/>
            <person name="Spackman E."/>
            <person name="Goraichik I."/>
            <person name="Dimitrov K.M."/>
            <person name="Suarez D.L."/>
            <person name="Swayne D.E."/>
        </authorList>
    </citation>
    <scope>NUCLEOTIDE SEQUENCE [LARGE SCALE GENOMIC DNA]</scope>
    <source>
        <strain evidence="10 11">DSM 23236</strain>
    </source>
</reference>
<dbReference type="CDD" id="cd07333">
    <property type="entry name" value="M48C_bepA_like"/>
    <property type="match status" value="1"/>
</dbReference>
<dbReference type="GO" id="GO:0004222">
    <property type="term" value="F:metalloendopeptidase activity"/>
    <property type="evidence" value="ECO:0007669"/>
    <property type="project" value="InterPro"/>
</dbReference>
<dbReference type="Pfam" id="PF01435">
    <property type="entry name" value="Peptidase_M48"/>
    <property type="match status" value="1"/>
</dbReference>
<protein>
    <submittedName>
        <fullName evidence="10">Putative Zn-dependent protease, contains TPR repeats</fullName>
    </submittedName>
</protein>
<dbReference type="PROSITE" id="PS00059">
    <property type="entry name" value="ADH_ZINC"/>
    <property type="match status" value="1"/>
</dbReference>
<evidence type="ECO:0000256" key="7">
    <source>
        <dbReference type="SAM" id="MobiDB-lite"/>
    </source>
</evidence>
<feature type="chain" id="PRO_5012574180" evidence="8">
    <location>
        <begin position="25"/>
        <end position="514"/>
    </location>
</feature>
<sequence length="514" mass="56311">MKTSLKRRLGVAMLCGLLAVPVHADVSSTRLPDLGDVSQEGLSPAQEREIGESAMKQLRRSGEMLDDPELQAYLNRIGNRLVDASGSGISFTFFPVNNREVNAFSIPGGYIGINTGLLVTAQHESELASVLGHEIAHVTQHHIARLIDGTRFTPWMVLAAIGVALLASRSGNTGNAVSAAITGSQALAMQKQLDFTYAFEQEADRIGMETLTAAGFDPSAMPAFFERLQKANRIYEVNAPEFLRTHPVTYKRIADAQARLKDAPYRQVADSADFLFMRERARVLQDKAQDMAVFYRKSLAEKRYTNLTAFRYGLALALLQAGDAAGAEKALKDAHAAFGLTRSNPVLEALEGQILLAAGRNGDAIAHYARAISAYPEYRVLRYGQVDALMAAGQLDQALKVAQENQQVYPADAVFYQREARIHAKAGRQQQQYRAQAEYYVRLNEFMPAIEQLQMAQRLPNGDFYTQSSIEARLRELQQQADPEGHERGGSRLGQGAFADSAAKNGPSQAGPGY</sequence>
<dbReference type="PANTHER" id="PTHR22726">
    <property type="entry name" value="METALLOENDOPEPTIDASE OMA1"/>
    <property type="match status" value="1"/>
</dbReference>
<evidence type="ECO:0000259" key="9">
    <source>
        <dbReference type="Pfam" id="PF01435"/>
    </source>
</evidence>
<keyword evidence="11" id="KW-1185">Reference proteome</keyword>
<dbReference type="GO" id="GO:0016020">
    <property type="term" value="C:membrane"/>
    <property type="evidence" value="ECO:0007669"/>
    <property type="project" value="TreeGrafter"/>
</dbReference>
<keyword evidence="8" id="KW-0732">Signal</keyword>
<dbReference type="RefSeq" id="WP_139798587.1">
    <property type="nucleotide sequence ID" value="NZ_FWXD01000001.1"/>
</dbReference>
<feature type="region of interest" description="Disordered" evidence="7">
    <location>
        <begin position="479"/>
        <end position="514"/>
    </location>
</feature>
<dbReference type="GO" id="GO:0051603">
    <property type="term" value="P:proteolysis involved in protein catabolic process"/>
    <property type="evidence" value="ECO:0007669"/>
    <property type="project" value="TreeGrafter"/>
</dbReference>
<comment type="cofactor">
    <cofactor evidence="1">
        <name>Zn(2+)</name>
        <dbReference type="ChEBI" id="CHEBI:29105"/>
    </cofactor>
</comment>
<keyword evidence="3" id="KW-0479">Metal-binding</keyword>
<dbReference type="InterPro" id="IPR051156">
    <property type="entry name" value="Mito/Outer_Membr_Metalloprot"/>
</dbReference>
<evidence type="ECO:0000256" key="4">
    <source>
        <dbReference type="ARBA" id="ARBA00022801"/>
    </source>
</evidence>
<dbReference type="Gene3D" id="3.30.2010.10">
    <property type="entry name" value="Metalloproteases ('zincins'), catalytic domain"/>
    <property type="match status" value="1"/>
</dbReference>
<evidence type="ECO:0000256" key="5">
    <source>
        <dbReference type="ARBA" id="ARBA00022833"/>
    </source>
</evidence>
<dbReference type="AlphaFoldDB" id="A0A1W1WZG1"/>